<dbReference type="PANTHER" id="PTHR43433">
    <property type="entry name" value="HYDROLASE, ALPHA/BETA FOLD FAMILY PROTEIN"/>
    <property type="match status" value="1"/>
</dbReference>
<dbReference type="SUPFAM" id="SSF53474">
    <property type="entry name" value="alpha/beta-Hydrolases"/>
    <property type="match status" value="1"/>
</dbReference>
<name>A0A1J7BGW7_9ACTN</name>
<dbReference type="PANTHER" id="PTHR43433:SF3">
    <property type="entry name" value="NON-HEME CHLOROPEROXIDASE"/>
    <property type="match status" value="1"/>
</dbReference>
<dbReference type="Gene3D" id="3.40.50.1820">
    <property type="entry name" value="alpha/beta hydrolase"/>
    <property type="match status" value="1"/>
</dbReference>
<dbReference type="EMBL" id="MLCF01000043">
    <property type="protein sequence ID" value="OIV37813.1"/>
    <property type="molecule type" value="Genomic_DNA"/>
</dbReference>
<evidence type="ECO:0008006" key="4">
    <source>
        <dbReference type="Google" id="ProtNLM"/>
    </source>
</evidence>
<evidence type="ECO:0000313" key="2">
    <source>
        <dbReference type="EMBL" id="OIV37813.1"/>
    </source>
</evidence>
<dbReference type="Proteomes" id="UP000243342">
    <property type="component" value="Unassembled WGS sequence"/>
</dbReference>
<sequence>MLDVDAAVSWARSLGYRRIVTVGFSMGAAVVLRHAALCRGLPGRTDAAAAVSSPGRWYYKGTRPMRLLHWAVQRPEGRLFSRWVLGTRIARDWEVVPMPPRIAAREAAEAGVPLLIVHGDADRYFPLAHGTSLHEATGGRAELWVEPGMGHAENAVGEELLARLAGWLRRAVLATGAGARVPSAPDHRGPSGPQETKAGKAGGRA</sequence>
<dbReference type="STRING" id="1428644.BIV57_09630"/>
<evidence type="ECO:0000313" key="3">
    <source>
        <dbReference type="Proteomes" id="UP000243342"/>
    </source>
</evidence>
<gene>
    <name evidence="2" type="ORF">BIV57_09630</name>
</gene>
<evidence type="ECO:0000256" key="1">
    <source>
        <dbReference type="SAM" id="MobiDB-lite"/>
    </source>
</evidence>
<keyword evidence="3" id="KW-1185">Reference proteome</keyword>
<protein>
    <recommendedName>
        <fullName evidence="4">Alpha/beta hydrolase</fullName>
    </recommendedName>
</protein>
<reference evidence="2 3" key="1">
    <citation type="submission" date="2016-10" db="EMBL/GenBank/DDBJ databases">
        <title>Genome sequence of Streptomyces gilvigriseus MUSC 26.</title>
        <authorList>
            <person name="Lee L.-H."/>
            <person name="Ser H.-L."/>
        </authorList>
    </citation>
    <scope>NUCLEOTIDE SEQUENCE [LARGE SCALE GENOMIC DNA]</scope>
    <source>
        <strain evidence="2 3">MUSC 26</strain>
    </source>
</reference>
<dbReference type="InterPro" id="IPR029058">
    <property type="entry name" value="AB_hydrolase_fold"/>
</dbReference>
<dbReference type="AlphaFoldDB" id="A0A1J7BGW7"/>
<feature type="region of interest" description="Disordered" evidence="1">
    <location>
        <begin position="178"/>
        <end position="205"/>
    </location>
</feature>
<organism evidence="2 3">
    <name type="scientific">Mangrovactinospora gilvigrisea</name>
    <dbReference type="NCBI Taxonomy" id="1428644"/>
    <lineage>
        <taxon>Bacteria</taxon>
        <taxon>Bacillati</taxon>
        <taxon>Actinomycetota</taxon>
        <taxon>Actinomycetes</taxon>
        <taxon>Kitasatosporales</taxon>
        <taxon>Streptomycetaceae</taxon>
        <taxon>Mangrovactinospora</taxon>
    </lineage>
</organism>
<comment type="caution">
    <text evidence="2">The sequence shown here is derived from an EMBL/GenBank/DDBJ whole genome shotgun (WGS) entry which is preliminary data.</text>
</comment>
<dbReference type="InterPro" id="IPR050471">
    <property type="entry name" value="AB_hydrolase"/>
</dbReference>
<accession>A0A1J7BGW7</accession>
<proteinExistence type="predicted"/>